<organism evidence="11 12">
    <name type="scientific">Caloranaerobacter azorensis</name>
    <dbReference type="NCBI Taxonomy" id="116090"/>
    <lineage>
        <taxon>Bacteria</taxon>
        <taxon>Bacillati</taxon>
        <taxon>Bacillota</taxon>
        <taxon>Tissierellia</taxon>
        <taxon>Tissierellales</taxon>
        <taxon>Thermohalobacteraceae</taxon>
        <taxon>Caloranaerobacter</taxon>
    </lineage>
</organism>
<dbReference type="Pfam" id="PF03719">
    <property type="entry name" value="Ribosomal_S5_C"/>
    <property type="match status" value="1"/>
</dbReference>
<dbReference type="PANTHER" id="PTHR48277">
    <property type="entry name" value="MITOCHONDRIAL RIBOSOMAL PROTEIN S5"/>
    <property type="match status" value="1"/>
</dbReference>
<dbReference type="InterPro" id="IPR005712">
    <property type="entry name" value="Ribosomal_uS5_bac-type"/>
</dbReference>
<dbReference type="KEGG" id="cazo:G3A45_07405"/>
<dbReference type="AlphaFoldDB" id="A0A6P1YEB0"/>
<dbReference type="FunFam" id="3.30.160.20:FF:000001">
    <property type="entry name" value="30S ribosomal protein S5"/>
    <property type="match status" value="1"/>
</dbReference>
<dbReference type="PROSITE" id="PS50881">
    <property type="entry name" value="S5_DSRBD"/>
    <property type="match status" value="1"/>
</dbReference>
<dbReference type="PROSITE" id="PS00585">
    <property type="entry name" value="RIBOSOMAL_S5"/>
    <property type="match status" value="1"/>
</dbReference>
<evidence type="ECO:0000256" key="4">
    <source>
        <dbReference type="ARBA" id="ARBA00022980"/>
    </source>
</evidence>
<dbReference type="GO" id="GO:0042254">
    <property type="term" value="P:ribosome biogenesis"/>
    <property type="evidence" value="ECO:0007669"/>
    <property type="project" value="UniProtKB-ARBA"/>
</dbReference>
<dbReference type="Gene3D" id="3.30.160.20">
    <property type="match status" value="1"/>
</dbReference>
<dbReference type="InterPro" id="IPR014721">
    <property type="entry name" value="Ribsml_uS5_D2-typ_fold_subgr"/>
</dbReference>
<comment type="function">
    <text evidence="8">Located at the back of the 30S subunit body where it stabilizes the conformation of the head with respect to the body.</text>
</comment>
<dbReference type="PANTHER" id="PTHR48277:SF1">
    <property type="entry name" value="MITOCHONDRIAL RIBOSOMAL PROTEIN S5"/>
    <property type="match status" value="1"/>
</dbReference>
<sequence length="168" mass="17925">MQRGRIDASELDLKEKVVNINRVTKVVKGGRNFRFSALVVVGDENGHVGVGMAKALEIPDAIRKAIQDAKKHLIKVPIVGTTIPHEIVGEFGAGRVLLKPAAEGTGVIAGGPVRAVLELAGIRDIRTKSLGSNNPRNMVNATIEALKQLKTAEEVARLRGKSVEELLG</sequence>
<dbReference type="GO" id="GO:0003735">
    <property type="term" value="F:structural constituent of ribosome"/>
    <property type="evidence" value="ECO:0007669"/>
    <property type="project" value="UniProtKB-UniRule"/>
</dbReference>
<dbReference type="GO" id="GO:0015935">
    <property type="term" value="C:small ribosomal subunit"/>
    <property type="evidence" value="ECO:0007669"/>
    <property type="project" value="InterPro"/>
</dbReference>
<accession>A0A6P1YEB0</accession>
<evidence type="ECO:0000256" key="5">
    <source>
        <dbReference type="ARBA" id="ARBA00023274"/>
    </source>
</evidence>
<evidence type="ECO:0000256" key="6">
    <source>
        <dbReference type="ARBA" id="ARBA00035255"/>
    </source>
</evidence>
<keyword evidence="2 8" id="KW-0699">rRNA-binding</keyword>
<comment type="subunit">
    <text evidence="7 8">Part of the 30S ribosomal subunit. Contacts proteins S4 and S8.</text>
</comment>
<dbReference type="RefSeq" id="WP_163235031.1">
    <property type="nucleotide sequence ID" value="NZ_CP048617.1"/>
</dbReference>
<evidence type="ECO:0000256" key="7">
    <source>
        <dbReference type="ARBA" id="ARBA00062000"/>
    </source>
</evidence>
<protein>
    <recommendedName>
        <fullName evidence="6 8">Small ribosomal subunit protein uS5</fullName>
    </recommendedName>
</protein>
<dbReference type="Proteomes" id="UP000464452">
    <property type="component" value="Chromosome"/>
</dbReference>
<evidence type="ECO:0000259" key="10">
    <source>
        <dbReference type="PROSITE" id="PS50881"/>
    </source>
</evidence>
<dbReference type="SUPFAM" id="SSF54768">
    <property type="entry name" value="dsRNA-binding domain-like"/>
    <property type="match status" value="1"/>
</dbReference>
<evidence type="ECO:0000313" key="12">
    <source>
        <dbReference type="Proteomes" id="UP000464452"/>
    </source>
</evidence>
<comment type="domain">
    <text evidence="8">The N-terminal domain interacts with the head of the 30S subunit; the C-terminal domain interacts with the body and contacts protein S4. The interaction surface between S4 and S5 is involved in control of translational fidelity.</text>
</comment>
<dbReference type="InterPro" id="IPR005324">
    <property type="entry name" value="Ribosomal_uS5_C"/>
</dbReference>
<dbReference type="GO" id="GO:0019843">
    <property type="term" value="F:rRNA binding"/>
    <property type="evidence" value="ECO:0007669"/>
    <property type="project" value="UniProtKB-UniRule"/>
</dbReference>
<dbReference type="Pfam" id="PF00333">
    <property type="entry name" value="Ribosomal_S5"/>
    <property type="match status" value="1"/>
</dbReference>
<dbReference type="InterPro" id="IPR020568">
    <property type="entry name" value="Ribosomal_Su5_D2-typ_SF"/>
</dbReference>
<dbReference type="NCBIfam" id="TIGR01021">
    <property type="entry name" value="rpsE_bact"/>
    <property type="match status" value="1"/>
</dbReference>
<evidence type="ECO:0000313" key="11">
    <source>
        <dbReference type="EMBL" id="QIB27128.1"/>
    </source>
</evidence>
<comment type="similarity">
    <text evidence="1 8 9">Belongs to the universal ribosomal protein uS5 family.</text>
</comment>
<evidence type="ECO:0000256" key="1">
    <source>
        <dbReference type="ARBA" id="ARBA00008945"/>
    </source>
</evidence>
<dbReference type="Gene3D" id="3.30.230.10">
    <property type="match status" value="1"/>
</dbReference>
<dbReference type="InterPro" id="IPR013810">
    <property type="entry name" value="Ribosomal_uS5_N"/>
</dbReference>
<evidence type="ECO:0000256" key="8">
    <source>
        <dbReference type="HAMAP-Rule" id="MF_01307"/>
    </source>
</evidence>
<feature type="domain" description="S5 DRBM" evidence="10">
    <location>
        <begin position="13"/>
        <end position="76"/>
    </location>
</feature>
<evidence type="ECO:0000256" key="9">
    <source>
        <dbReference type="RuleBase" id="RU003823"/>
    </source>
</evidence>
<dbReference type="GO" id="GO:0005737">
    <property type="term" value="C:cytoplasm"/>
    <property type="evidence" value="ECO:0007669"/>
    <property type="project" value="UniProtKB-ARBA"/>
</dbReference>
<evidence type="ECO:0000256" key="3">
    <source>
        <dbReference type="ARBA" id="ARBA00022884"/>
    </source>
</evidence>
<reference evidence="11 12" key="1">
    <citation type="submission" date="2020-02" db="EMBL/GenBank/DDBJ databases">
        <title>Thermophilic hydrogen producing bacteria, Caloranaerobacter azorensis.</title>
        <authorList>
            <person name="Baek K."/>
        </authorList>
    </citation>
    <scope>NUCLEOTIDE SEQUENCE [LARGE SCALE GENOMIC DNA]</scope>
    <source>
        <strain evidence="11 12">T3-1</strain>
    </source>
</reference>
<dbReference type="InterPro" id="IPR000851">
    <property type="entry name" value="Ribosomal_uS5"/>
</dbReference>
<evidence type="ECO:0000256" key="2">
    <source>
        <dbReference type="ARBA" id="ARBA00022730"/>
    </source>
</evidence>
<gene>
    <name evidence="8 11" type="primary">rpsE</name>
    <name evidence="11" type="ORF">G3A45_07405</name>
</gene>
<dbReference type="GO" id="GO:0006412">
    <property type="term" value="P:translation"/>
    <property type="evidence" value="ECO:0007669"/>
    <property type="project" value="UniProtKB-UniRule"/>
</dbReference>
<dbReference type="FunFam" id="3.30.230.10:FF:000002">
    <property type="entry name" value="30S ribosomal protein S5"/>
    <property type="match status" value="1"/>
</dbReference>
<proteinExistence type="inferred from homology"/>
<comment type="function">
    <text evidence="8">With S4 and S12 plays an important role in translational accuracy.</text>
</comment>
<dbReference type="EMBL" id="CP048617">
    <property type="protein sequence ID" value="QIB27128.1"/>
    <property type="molecule type" value="Genomic_DNA"/>
</dbReference>
<dbReference type="SUPFAM" id="SSF54211">
    <property type="entry name" value="Ribosomal protein S5 domain 2-like"/>
    <property type="match status" value="1"/>
</dbReference>
<dbReference type="HAMAP" id="MF_01307_B">
    <property type="entry name" value="Ribosomal_uS5_B"/>
    <property type="match status" value="1"/>
</dbReference>
<keyword evidence="4 8" id="KW-0689">Ribosomal protein</keyword>
<keyword evidence="3 8" id="KW-0694">RNA-binding</keyword>
<keyword evidence="5 8" id="KW-0687">Ribonucleoprotein</keyword>
<name>A0A6P1YEB0_9FIRM</name>
<dbReference type="InterPro" id="IPR018192">
    <property type="entry name" value="Ribosomal_uS5_N_CS"/>
</dbReference>